<keyword evidence="9" id="KW-0479">Metal-binding</keyword>
<evidence type="ECO:0000256" key="13">
    <source>
        <dbReference type="ARBA" id="ARBA00023004"/>
    </source>
</evidence>
<evidence type="ECO:0000256" key="5">
    <source>
        <dbReference type="ARBA" id="ARBA00012079"/>
    </source>
</evidence>
<proteinExistence type="inferred from homology"/>
<dbReference type="CDD" id="cd00713">
    <property type="entry name" value="GltS"/>
    <property type="match status" value="1"/>
</dbReference>
<dbReference type="EMBL" id="NFII01000010">
    <property type="protein sequence ID" value="OUO00568.1"/>
    <property type="molecule type" value="Genomic_DNA"/>
</dbReference>
<evidence type="ECO:0000256" key="2">
    <source>
        <dbReference type="ARBA" id="ARBA00001927"/>
    </source>
</evidence>
<keyword evidence="10" id="KW-0274">FAD</keyword>
<evidence type="ECO:0000256" key="20">
    <source>
        <dbReference type="ARBA" id="ARBA00079921"/>
    </source>
</evidence>
<evidence type="ECO:0000256" key="14">
    <source>
        <dbReference type="ARBA" id="ARBA00023014"/>
    </source>
</evidence>
<dbReference type="CDD" id="cd02808">
    <property type="entry name" value="GltS_FMN"/>
    <property type="match status" value="1"/>
</dbReference>
<keyword evidence="8" id="KW-0288">FMN</keyword>
<evidence type="ECO:0000256" key="3">
    <source>
        <dbReference type="ARBA" id="ARBA00001974"/>
    </source>
</evidence>
<evidence type="ECO:0000256" key="17">
    <source>
        <dbReference type="ARBA" id="ARBA00037898"/>
    </source>
</evidence>
<dbReference type="GO" id="GO:0004355">
    <property type="term" value="F:glutamate synthase (NADPH) activity"/>
    <property type="evidence" value="ECO:0007669"/>
    <property type="project" value="UniProtKB-EC"/>
</dbReference>
<evidence type="ECO:0000256" key="9">
    <source>
        <dbReference type="ARBA" id="ARBA00022723"/>
    </source>
</evidence>
<dbReference type="SUPFAM" id="SSF51395">
    <property type="entry name" value="FMN-linked oxidoreductases"/>
    <property type="match status" value="1"/>
</dbReference>
<keyword evidence="6" id="KW-0028">Amino-acid biosynthesis</keyword>
<dbReference type="FunFam" id="3.20.20.70:FF:000031">
    <property type="entry name" value="Glutamate synthase 1 [NADH]"/>
    <property type="match status" value="1"/>
</dbReference>
<dbReference type="Pfam" id="PF04898">
    <property type="entry name" value="Glu_syn_central"/>
    <property type="match status" value="1"/>
</dbReference>
<evidence type="ECO:0000256" key="8">
    <source>
        <dbReference type="ARBA" id="ARBA00022643"/>
    </source>
</evidence>
<dbReference type="SUPFAM" id="SSF69336">
    <property type="entry name" value="Alpha subunit of glutamate synthase, C-terminal domain"/>
    <property type="match status" value="1"/>
</dbReference>
<evidence type="ECO:0000259" key="21">
    <source>
        <dbReference type="PROSITE" id="PS51278"/>
    </source>
</evidence>
<evidence type="ECO:0000313" key="23">
    <source>
        <dbReference type="Proteomes" id="UP000195386"/>
    </source>
</evidence>
<dbReference type="Gene3D" id="3.20.20.70">
    <property type="entry name" value="Aldolase class I"/>
    <property type="match status" value="2"/>
</dbReference>
<dbReference type="PROSITE" id="PS51278">
    <property type="entry name" value="GATASE_TYPE_2"/>
    <property type="match status" value="1"/>
</dbReference>
<dbReference type="Pfam" id="PF01493">
    <property type="entry name" value="GXGXG"/>
    <property type="match status" value="1"/>
</dbReference>
<keyword evidence="7" id="KW-0285">Flavoprotein</keyword>
<dbReference type="NCBIfam" id="NF008730">
    <property type="entry name" value="PRK11750.1"/>
    <property type="match status" value="1"/>
</dbReference>
<comment type="pathway">
    <text evidence="17">Amino-acid biosynthesis; L-glutamate biosynthesis via GLT pathway; L-glutamate from 2-oxoglutarate and L-glutamine (NADP(+) route): step 1/1.</text>
</comment>
<accession>A0A1Y3YYM3</accession>
<dbReference type="InterPro" id="IPR002932">
    <property type="entry name" value="Glu_synthdom"/>
</dbReference>
<dbReference type="GO" id="GO:0006537">
    <property type="term" value="P:glutamate biosynthetic process"/>
    <property type="evidence" value="ECO:0007669"/>
    <property type="project" value="UniProtKB-KW"/>
</dbReference>
<comment type="cofactor">
    <cofactor evidence="1">
        <name>FMN</name>
        <dbReference type="ChEBI" id="CHEBI:58210"/>
    </cofactor>
</comment>
<dbReference type="FunFam" id="3.60.20.10:FF:000001">
    <property type="entry name" value="Glutamate synthase, large subunit"/>
    <property type="match status" value="1"/>
</dbReference>
<evidence type="ECO:0000256" key="4">
    <source>
        <dbReference type="ARBA" id="ARBA00009716"/>
    </source>
</evidence>
<dbReference type="GO" id="GO:0051538">
    <property type="term" value="F:3 iron, 4 sulfur cluster binding"/>
    <property type="evidence" value="ECO:0007669"/>
    <property type="project" value="UniProtKB-KW"/>
</dbReference>
<dbReference type="FunFam" id="2.160.20.60:FF:000001">
    <property type="entry name" value="Glutamate synthase, large subunit"/>
    <property type="match status" value="1"/>
</dbReference>
<dbReference type="Pfam" id="PF00310">
    <property type="entry name" value="GATase_2"/>
    <property type="match status" value="1"/>
</dbReference>
<comment type="catalytic activity">
    <reaction evidence="18">
        <text>2 L-glutamate + NADP(+) = L-glutamine + 2-oxoglutarate + NADPH + H(+)</text>
        <dbReference type="Rhea" id="RHEA:15501"/>
        <dbReference type="ChEBI" id="CHEBI:15378"/>
        <dbReference type="ChEBI" id="CHEBI:16810"/>
        <dbReference type="ChEBI" id="CHEBI:29985"/>
        <dbReference type="ChEBI" id="CHEBI:57783"/>
        <dbReference type="ChEBI" id="CHEBI:58349"/>
        <dbReference type="ChEBI" id="CHEBI:58359"/>
        <dbReference type="EC" id="1.4.1.13"/>
    </reaction>
</comment>
<dbReference type="Proteomes" id="UP000195386">
    <property type="component" value="Unassembled WGS sequence"/>
</dbReference>
<evidence type="ECO:0000256" key="19">
    <source>
        <dbReference type="ARBA" id="ARBA00072108"/>
    </source>
</evidence>
<sequence>MENKELFNNKTKKQPAQRQPMQLGLYDVINEHDACGVGMLVNIHGSKSHELVESALKVLENMRHRGAEGADNKTGDGAGIMLQIPHEFILLQGIPVPEKGKYGTGLLFLPKDEKDRAAILSIIIEEIEKEGLTLMHLRNVPTCPEILGEAALANEPDIKQIFITGFTDSETADRRLYIIRKRIENKVRRSDIAAREDFYIVSLSTKNIIYKGMLSSLQLRNYFPDLTNNYFTSGLALVHSRFSTNTFPTWGLAQPFRLLAHNGEINTIRGNRGWMEARESVLSSPALGDIKELRPIIQPNMSDSASLDNVLEFLVMSGLSLPHAMAMLIPESFNEKNPISEDLKAFYEYHSILMEPWDGPAALLFSDGRYAGGMLDRNGLRPARYLITHNDIMVVASEVGVMDFEPGDIKEKGRLQPGKILLIDTEKGEIYYDGELKKQLAEAKPYRTWLASNRIELNELKSGRKVPHNVDNYNSMLRTFGFSKEDVEKIILPMASNGAEPVSAMGNDTPLAVLSDKPQLLYNYFRQQFAQVTNPPIDPIREELVMSLTEYIGAVGMNILTPNESHCKMVRLNHPILTNAQLDILCNIRYKGFKTVKLPILFEVSKGRAGLQEALDRLCKEAEESVTEGVNYIVLTDRNVDTVHAAIPSLLAVSAVHHHLISVGKRVQTALVVESGEIREVMHAALLLGFGASALNPYMAFAVLNELVAKKEVQLDYATAEKNYIKAICKGLFKIMSKMGISTIRSYRGAKIFEAVGLSEELSNAYFGGLKSAIGGIRLDEVARDAITFHDEGEAMKKEETRMKNDGGEAPLLPNKGLYAYRKDGEKHAWNPETISTLQIATRLGSYKKFKEFTRLVDEKEKPIFLRDFLDFRHNPIPIDRVEPVESILKRFVTGAMSFGAISQEAHEAMAVAMNKLHGRSNTGEGGEDAARFGTEMRSAIKQVASGRFGVTTEYLVNADEIQIKVAQGAKPGEGGQLPGFKVDQVIARTRHSIPGISLISPPPHHDIYSIEDLAQLIFDLKNVNPKAKISVKLVAESGVGTIAAGVAKAKADLIVISGAEGGTGASPASSIRYAGISPELGLSETQQTLVLNGLRGQVLLQVDGQLKTGRDVVLMAMLGAEEYGFATAALIVLGCVMMRKCNQNTCPVGVATQNPELRKRFIGRSEYLVNYFTFLACEVREYLAEIGVEKLDDIIGRTDLIIRRPDDGIKKHQLINFDKVLARVDNGAAIRHIINQQHGIDRVKDVEMLNAAANAVDEQKEVSLEYTIANTDRACGAMLSGAIAAKYGAKGLPEHTLNVKFKGSAGQSFGAFLVPGINFKLEGEANDYLGKGLSGGRIAVLPPVRSNFEAEKNTIAGNTLLYGATSGEVYINGRVGERFAVRNSGAIAVVEGVGDHCCEYMTGGRVVVLGQTGRNFAAGMSGGVAYVWNKDGNFDYFCNMEMVELSLIEETSYRKELHELIRQHYLYTGSKLARILLDDWTHYVDEFIQVVPIEYKKVLQEEQMKKLQQKIADMQRDY</sequence>
<keyword evidence="15" id="KW-0314">Glutamate biosynthesis</keyword>
<dbReference type="GO" id="GO:0046872">
    <property type="term" value="F:metal ion binding"/>
    <property type="evidence" value="ECO:0007669"/>
    <property type="project" value="UniProtKB-KW"/>
</dbReference>
<comment type="caution">
    <text evidence="22">The sequence shown here is derived from an EMBL/GenBank/DDBJ whole genome shotgun (WGS) entry which is preliminary data.</text>
</comment>
<keyword evidence="13" id="KW-0408">Iron</keyword>
<dbReference type="GO" id="GO:0019676">
    <property type="term" value="P:ammonia assimilation cycle"/>
    <property type="evidence" value="ECO:0007669"/>
    <property type="project" value="TreeGrafter"/>
</dbReference>
<gene>
    <name evidence="22" type="ORF">B5F97_11265</name>
</gene>
<evidence type="ECO:0000313" key="22">
    <source>
        <dbReference type="EMBL" id="OUO00568.1"/>
    </source>
</evidence>
<organism evidence="22 23">
    <name type="scientific">Bacteroides clarus</name>
    <dbReference type="NCBI Taxonomy" id="626929"/>
    <lineage>
        <taxon>Bacteria</taxon>
        <taxon>Pseudomonadati</taxon>
        <taxon>Bacteroidota</taxon>
        <taxon>Bacteroidia</taxon>
        <taxon>Bacteroidales</taxon>
        <taxon>Bacteroidaceae</taxon>
        <taxon>Bacteroides</taxon>
    </lineage>
</organism>
<dbReference type="InterPro" id="IPR050711">
    <property type="entry name" value="ET-N_metabolism_enzyme"/>
</dbReference>
<evidence type="ECO:0000256" key="18">
    <source>
        <dbReference type="ARBA" id="ARBA00048151"/>
    </source>
</evidence>
<evidence type="ECO:0000256" key="1">
    <source>
        <dbReference type="ARBA" id="ARBA00001917"/>
    </source>
</evidence>
<evidence type="ECO:0000256" key="16">
    <source>
        <dbReference type="ARBA" id="ARBA00023291"/>
    </source>
</evidence>
<keyword evidence="16" id="KW-0003">3Fe-4S</keyword>
<dbReference type="Pfam" id="PF01645">
    <property type="entry name" value="Glu_synthase"/>
    <property type="match status" value="1"/>
</dbReference>
<evidence type="ECO:0000256" key="7">
    <source>
        <dbReference type="ARBA" id="ARBA00022630"/>
    </source>
</evidence>
<dbReference type="CDD" id="cd00982">
    <property type="entry name" value="gltB_C"/>
    <property type="match status" value="1"/>
</dbReference>
<dbReference type="EC" id="1.4.1.13" evidence="5"/>
<dbReference type="PANTHER" id="PTHR11938">
    <property type="entry name" value="FAD NADPH DEHYDROGENASE/OXIDOREDUCTASE"/>
    <property type="match status" value="1"/>
</dbReference>
<evidence type="ECO:0000256" key="12">
    <source>
        <dbReference type="ARBA" id="ARBA00023002"/>
    </source>
</evidence>
<dbReference type="InterPro" id="IPR002489">
    <property type="entry name" value="Glu_synth_asu_C"/>
</dbReference>
<comment type="similarity">
    <text evidence="4">Belongs to the glutamate synthase family.</text>
</comment>
<dbReference type="Gene3D" id="2.160.20.60">
    <property type="entry name" value="Glutamate synthase, alpha subunit, C-terminal domain"/>
    <property type="match status" value="1"/>
</dbReference>
<dbReference type="SUPFAM" id="SSF56235">
    <property type="entry name" value="N-terminal nucleophile aminohydrolases (Ntn hydrolases)"/>
    <property type="match status" value="1"/>
</dbReference>
<evidence type="ECO:0000256" key="6">
    <source>
        <dbReference type="ARBA" id="ARBA00022605"/>
    </source>
</evidence>
<evidence type="ECO:0000256" key="11">
    <source>
        <dbReference type="ARBA" id="ARBA00022962"/>
    </source>
</evidence>
<comment type="cofactor">
    <cofactor evidence="2">
        <name>[3Fe-4S] cluster</name>
        <dbReference type="ChEBI" id="CHEBI:21137"/>
    </cofactor>
</comment>
<keyword evidence="12" id="KW-0560">Oxidoreductase</keyword>
<name>A0A1Y3YYM3_9BACE</name>
<keyword evidence="11" id="KW-0315">Glutamine amidotransferase</keyword>
<dbReference type="RefSeq" id="WP_087426317.1">
    <property type="nucleotide sequence ID" value="NZ_NFII01000010.1"/>
</dbReference>
<dbReference type="InterPro" id="IPR006982">
    <property type="entry name" value="Glu_synth_centr_N"/>
</dbReference>
<dbReference type="PANTHER" id="PTHR11938:SF133">
    <property type="entry name" value="GLUTAMATE SYNTHASE (NADH)"/>
    <property type="match status" value="1"/>
</dbReference>
<protein>
    <recommendedName>
        <fullName evidence="19">Glutamate synthase [NADPH] large chain</fullName>
        <ecNumber evidence="5">1.4.1.13</ecNumber>
    </recommendedName>
    <alternativeName>
        <fullName evidence="20">Glutamate synthase subunit alpha</fullName>
    </alternativeName>
</protein>
<keyword evidence="14" id="KW-0411">Iron-sulfur</keyword>
<dbReference type="InterPro" id="IPR017932">
    <property type="entry name" value="GATase_2_dom"/>
</dbReference>
<reference evidence="23" key="1">
    <citation type="submission" date="2017-04" db="EMBL/GenBank/DDBJ databases">
        <title>Function of individual gut microbiota members based on whole genome sequencing of pure cultures obtained from chicken caecum.</title>
        <authorList>
            <person name="Medvecky M."/>
            <person name="Cejkova D."/>
            <person name="Polansky O."/>
            <person name="Karasova D."/>
            <person name="Kubasova T."/>
            <person name="Cizek A."/>
            <person name="Rychlik I."/>
        </authorList>
    </citation>
    <scope>NUCLEOTIDE SEQUENCE [LARGE SCALE GENOMIC DNA]</scope>
    <source>
        <strain evidence="23">An43</strain>
    </source>
</reference>
<dbReference type="InterPro" id="IPR029055">
    <property type="entry name" value="Ntn_hydrolases_N"/>
</dbReference>
<evidence type="ECO:0000256" key="10">
    <source>
        <dbReference type="ARBA" id="ARBA00022827"/>
    </source>
</evidence>
<dbReference type="Gene3D" id="3.60.20.10">
    <property type="entry name" value="Glutamine Phosphoribosylpyrophosphate, subunit 1, domain 1"/>
    <property type="match status" value="1"/>
</dbReference>
<dbReference type="InterPro" id="IPR036485">
    <property type="entry name" value="Glu_synth_asu_C_sf"/>
</dbReference>
<dbReference type="InterPro" id="IPR013785">
    <property type="entry name" value="Aldolase_TIM"/>
</dbReference>
<evidence type="ECO:0000256" key="15">
    <source>
        <dbReference type="ARBA" id="ARBA00023164"/>
    </source>
</evidence>
<feature type="domain" description="Glutamine amidotransferase type-2" evidence="21">
    <location>
        <begin position="35"/>
        <end position="426"/>
    </location>
</feature>
<comment type="cofactor">
    <cofactor evidence="3">
        <name>FAD</name>
        <dbReference type="ChEBI" id="CHEBI:57692"/>
    </cofactor>
</comment>